<keyword evidence="7" id="KW-0762">Sugar transport</keyword>
<reference evidence="7 8" key="1">
    <citation type="journal article" date="2016" name="Genome Biol. Evol.">
        <title>Divergent and convergent evolution of fungal pathogenicity.</title>
        <authorList>
            <person name="Shang Y."/>
            <person name="Xiao G."/>
            <person name="Zheng P."/>
            <person name="Cen K."/>
            <person name="Zhan S."/>
            <person name="Wang C."/>
        </authorList>
    </citation>
    <scope>NUCLEOTIDE SEQUENCE [LARGE SCALE GENOMIC DNA]</scope>
    <source>
        <strain evidence="7 8">RCEF 4871</strain>
    </source>
</reference>
<dbReference type="PANTHER" id="PTHR48020">
    <property type="entry name" value="PROTON MYO-INOSITOL COTRANSPORTER"/>
    <property type="match status" value="1"/>
</dbReference>
<dbReference type="GO" id="GO:0022857">
    <property type="term" value="F:transmembrane transporter activity"/>
    <property type="evidence" value="ECO:0007669"/>
    <property type="project" value="InterPro"/>
</dbReference>
<dbReference type="GO" id="GO:0016020">
    <property type="term" value="C:membrane"/>
    <property type="evidence" value="ECO:0007669"/>
    <property type="project" value="UniProtKB-SubCell"/>
</dbReference>
<keyword evidence="4 6" id="KW-1133">Transmembrane helix</keyword>
<feature type="transmembrane region" description="Helical" evidence="6">
    <location>
        <begin position="196"/>
        <end position="216"/>
    </location>
</feature>
<dbReference type="Gene3D" id="1.20.1250.20">
    <property type="entry name" value="MFS general substrate transporter like domains"/>
    <property type="match status" value="1"/>
</dbReference>
<evidence type="ECO:0000256" key="2">
    <source>
        <dbReference type="ARBA" id="ARBA00022448"/>
    </source>
</evidence>
<accession>A0A167IZC2</accession>
<keyword evidence="8" id="KW-1185">Reference proteome</keyword>
<evidence type="ECO:0000256" key="6">
    <source>
        <dbReference type="SAM" id="Phobius"/>
    </source>
</evidence>
<dbReference type="InterPro" id="IPR005828">
    <property type="entry name" value="MFS_sugar_transport-like"/>
</dbReference>
<gene>
    <name evidence="7" type="ORF">NOR_01540</name>
</gene>
<dbReference type="Proteomes" id="UP000243498">
    <property type="component" value="Unassembled WGS sequence"/>
</dbReference>
<comment type="caution">
    <text evidence="7">The sequence shown here is derived from an EMBL/GenBank/DDBJ whole genome shotgun (WGS) entry which is preliminary data.</text>
</comment>
<sequence>MMSPGFFWVIRDFGRRFIQLFRNRRLYNAVISTSTVNLAQQLCGGEIEDLKKWKLDDGEGDIPYFLDSKSKLGGQLAPPITAMAYSLGFGAINFVFALPAVKSNDTLGRRRWLLLTIPFMAVFMLGAGLSDYIERYIIRNGVTACFLFLFAIAYSPGLGPISFTLASESFPLTHREARTMIAYAVGSIDSAVGQKGFMGIFAGLNIVAYIMVFLFVEETQTTQSRRTGPYIRRLEDGIHTTQGHNLLAMGDWKIRLSPSKGGAKAV</sequence>
<dbReference type="Pfam" id="PF00083">
    <property type="entry name" value="Sugar_tr"/>
    <property type="match status" value="1"/>
</dbReference>
<feature type="transmembrane region" description="Helical" evidence="6">
    <location>
        <begin position="136"/>
        <end position="155"/>
    </location>
</feature>
<organism evidence="7 8">
    <name type="scientific">Metarhizium rileyi (strain RCEF 4871)</name>
    <name type="common">Nomuraea rileyi</name>
    <dbReference type="NCBI Taxonomy" id="1649241"/>
    <lineage>
        <taxon>Eukaryota</taxon>
        <taxon>Fungi</taxon>
        <taxon>Dikarya</taxon>
        <taxon>Ascomycota</taxon>
        <taxon>Pezizomycotina</taxon>
        <taxon>Sordariomycetes</taxon>
        <taxon>Hypocreomycetidae</taxon>
        <taxon>Hypocreales</taxon>
        <taxon>Clavicipitaceae</taxon>
        <taxon>Metarhizium</taxon>
    </lineage>
</organism>
<dbReference type="InterPro" id="IPR036259">
    <property type="entry name" value="MFS_trans_sf"/>
</dbReference>
<dbReference type="OrthoDB" id="6339427at2759"/>
<dbReference type="PANTHER" id="PTHR48020:SF4">
    <property type="entry name" value="SYMPORT, PUTATIVE (AFU_ORTHOLOGUE AFUA_3G11790)-RELATED"/>
    <property type="match status" value="1"/>
</dbReference>
<evidence type="ECO:0000256" key="3">
    <source>
        <dbReference type="ARBA" id="ARBA00022692"/>
    </source>
</evidence>
<dbReference type="AlphaFoldDB" id="A0A167IZC2"/>
<comment type="subcellular location">
    <subcellularLocation>
        <location evidence="1">Membrane</location>
    </subcellularLocation>
</comment>
<evidence type="ECO:0000256" key="5">
    <source>
        <dbReference type="ARBA" id="ARBA00023136"/>
    </source>
</evidence>
<feature type="transmembrane region" description="Helical" evidence="6">
    <location>
        <begin position="76"/>
        <end position="100"/>
    </location>
</feature>
<dbReference type="STRING" id="1081105.A0A167IZC2"/>
<dbReference type="SUPFAM" id="SSF103473">
    <property type="entry name" value="MFS general substrate transporter"/>
    <property type="match status" value="1"/>
</dbReference>
<evidence type="ECO:0000313" key="8">
    <source>
        <dbReference type="Proteomes" id="UP000243498"/>
    </source>
</evidence>
<dbReference type="EMBL" id="AZHC01000003">
    <property type="protein sequence ID" value="OAA49617.1"/>
    <property type="molecule type" value="Genomic_DNA"/>
</dbReference>
<keyword evidence="5 6" id="KW-0472">Membrane</keyword>
<dbReference type="InterPro" id="IPR050814">
    <property type="entry name" value="Myo-inositol_Transporter"/>
</dbReference>
<keyword evidence="3 6" id="KW-0812">Transmembrane</keyword>
<evidence type="ECO:0000256" key="1">
    <source>
        <dbReference type="ARBA" id="ARBA00004370"/>
    </source>
</evidence>
<proteinExistence type="predicted"/>
<name>A0A167IZC2_METRR</name>
<feature type="transmembrane region" description="Helical" evidence="6">
    <location>
        <begin position="112"/>
        <end position="129"/>
    </location>
</feature>
<evidence type="ECO:0000313" key="7">
    <source>
        <dbReference type="EMBL" id="OAA49617.1"/>
    </source>
</evidence>
<keyword evidence="2" id="KW-0813">Transport</keyword>
<protein>
    <submittedName>
        <fullName evidence="7">Sugar transporter</fullName>
    </submittedName>
</protein>
<evidence type="ECO:0000256" key="4">
    <source>
        <dbReference type="ARBA" id="ARBA00022989"/>
    </source>
</evidence>